<reference evidence="2" key="1">
    <citation type="journal article" date="2014" name="Front. Microbiol.">
        <title>High frequency of phylogenetically diverse reductive dehalogenase-homologous genes in deep subseafloor sedimentary metagenomes.</title>
        <authorList>
            <person name="Kawai M."/>
            <person name="Futagami T."/>
            <person name="Toyoda A."/>
            <person name="Takaki Y."/>
            <person name="Nishi S."/>
            <person name="Hori S."/>
            <person name="Arai W."/>
            <person name="Tsubouchi T."/>
            <person name="Morono Y."/>
            <person name="Uchiyama I."/>
            <person name="Ito T."/>
            <person name="Fujiyama A."/>
            <person name="Inagaki F."/>
            <person name="Takami H."/>
        </authorList>
    </citation>
    <scope>NUCLEOTIDE SEQUENCE</scope>
    <source>
        <strain evidence="2">Expedition CK06-06</strain>
    </source>
</reference>
<protein>
    <submittedName>
        <fullName evidence="2">Uncharacterized protein</fullName>
    </submittedName>
</protein>
<evidence type="ECO:0000256" key="1">
    <source>
        <dbReference type="SAM" id="MobiDB-lite"/>
    </source>
</evidence>
<feature type="region of interest" description="Disordered" evidence="1">
    <location>
        <begin position="1"/>
        <end position="41"/>
    </location>
</feature>
<evidence type="ECO:0000313" key="2">
    <source>
        <dbReference type="EMBL" id="GAG46154.1"/>
    </source>
</evidence>
<gene>
    <name evidence="2" type="ORF">S01H1_78494</name>
</gene>
<proteinExistence type="predicted"/>
<comment type="caution">
    <text evidence="2">The sequence shown here is derived from an EMBL/GenBank/DDBJ whole genome shotgun (WGS) entry which is preliminary data.</text>
</comment>
<name>X0XSI7_9ZZZZ</name>
<sequence length="65" mass="7347">MGKLNPFKKPSKPKLTQPEKIEEVENITEEESSVKRRTRRRLEGQGRIGNIFAGIGAALKKRLGE</sequence>
<accession>X0XSI7</accession>
<organism evidence="2">
    <name type="scientific">marine sediment metagenome</name>
    <dbReference type="NCBI Taxonomy" id="412755"/>
    <lineage>
        <taxon>unclassified sequences</taxon>
        <taxon>metagenomes</taxon>
        <taxon>ecological metagenomes</taxon>
    </lineage>
</organism>
<dbReference type="EMBL" id="BARS01052834">
    <property type="protein sequence ID" value="GAG46154.1"/>
    <property type="molecule type" value="Genomic_DNA"/>
</dbReference>
<dbReference type="AlphaFoldDB" id="X0XSI7"/>